<feature type="compositionally biased region" description="Polar residues" evidence="1">
    <location>
        <begin position="403"/>
        <end position="421"/>
    </location>
</feature>
<dbReference type="Proteomes" id="UP000053317">
    <property type="component" value="Unassembled WGS sequence"/>
</dbReference>
<organism evidence="3 4">
    <name type="scientific">Phaeomoniella chlamydospora</name>
    <name type="common">Phaeoacremonium chlamydosporum</name>
    <dbReference type="NCBI Taxonomy" id="158046"/>
    <lineage>
        <taxon>Eukaryota</taxon>
        <taxon>Fungi</taxon>
        <taxon>Dikarya</taxon>
        <taxon>Ascomycota</taxon>
        <taxon>Pezizomycotina</taxon>
        <taxon>Eurotiomycetes</taxon>
        <taxon>Chaetothyriomycetidae</taxon>
        <taxon>Phaeomoniellales</taxon>
        <taxon>Phaeomoniellaceae</taxon>
        <taxon>Phaeomoniella</taxon>
    </lineage>
</organism>
<keyword evidence="2" id="KW-0812">Transmembrane</keyword>
<dbReference type="EMBL" id="LCWF01000071">
    <property type="protein sequence ID" value="KKY22986.1"/>
    <property type="molecule type" value="Genomic_DNA"/>
</dbReference>
<proteinExistence type="predicted"/>
<keyword evidence="2" id="KW-1133">Transmembrane helix</keyword>
<evidence type="ECO:0000313" key="4">
    <source>
        <dbReference type="Proteomes" id="UP000053317"/>
    </source>
</evidence>
<keyword evidence="4" id="KW-1185">Reference proteome</keyword>
<dbReference type="PANTHER" id="PTHR28258">
    <property type="entry name" value="VACUOLAR SEGREGATION PROTEIN 7"/>
    <property type="match status" value="1"/>
</dbReference>
<dbReference type="PANTHER" id="PTHR28258:SF1">
    <property type="entry name" value="VACUOLAR SEGREGATION PROTEIN 7"/>
    <property type="match status" value="1"/>
</dbReference>
<feature type="transmembrane region" description="Helical" evidence="2">
    <location>
        <begin position="481"/>
        <end position="506"/>
    </location>
</feature>
<name>A0A0G2ELG7_PHACM</name>
<feature type="region of interest" description="Disordered" evidence="1">
    <location>
        <begin position="692"/>
        <end position="713"/>
    </location>
</feature>
<feature type="compositionally biased region" description="Polar residues" evidence="1">
    <location>
        <begin position="15"/>
        <end position="29"/>
    </location>
</feature>
<dbReference type="GO" id="GO:0010513">
    <property type="term" value="P:positive regulation of phosphatidylinositol biosynthetic process"/>
    <property type="evidence" value="ECO:0007669"/>
    <property type="project" value="TreeGrafter"/>
</dbReference>
<reference evidence="3 4" key="2">
    <citation type="submission" date="2015-05" db="EMBL/GenBank/DDBJ databases">
        <authorList>
            <person name="Morales-Cruz A."/>
            <person name="Amrine K.C."/>
            <person name="Cantu D."/>
        </authorList>
    </citation>
    <scope>NUCLEOTIDE SEQUENCE [LARGE SCALE GENOMIC DNA]</scope>
    <source>
        <strain evidence="3">UCRPC4</strain>
    </source>
</reference>
<feature type="region of interest" description="Disordered" evidence="1">
    <location>
        <begin position="1"/>
        <end position="248"/>
    </location>
</feature>
<dbReference type="Pfam" id="PF12751">
    <property type="entry name" value="Vac7"/>
    <property type="match status" value="1"/>
</dbReference>
<dbReference type="OrthoDB" id="1204at2759"/>
<feature type="compositionally biased region" description="Polar residues" evidence="1">
    <location>
        <begin position="149"/>
        <end position="199"/>
    </location>
</feature>
<feature type="region of interest" description="Disordered" evidence="1">
    <location>
        <begin position="266"/>
        <end position="428"/>
    </location>
</feature>
<protein>
    <submittedName>
        <fullName evidence="3">Putative phospholipid metabolism enzyme regulator</fullName>
    </submittedName>
</protein>
<keyword evidence="2" id="KW-0472">Membrane</keyword>
<accession>A0A0G2ELG7</accession>
<reference evidence="3 4" key="1">
    <citation type="submission" date="2015-05" db="EMBL/GenBank/DDBJ databases">
        <title>Distinctive expansion of gene families associated with plant cell wall degradation and secondary metabolism in the genomes of grapevine trunk pathogens.</title>
        <authorList>
            <person name="Lawrence D.P."/>
            <person name="Travadon R."/>
            <person name="Rolshausen P.E."/>
            <person name="Baumgartner K."/>
        </authorList>
    </citation>
    <scope>NUCLEOTIDE SEQUENCE [LARGE SCALE GENOMIC DNA]</scope>
    <source>
        <strain evidence="3">UCRPC4</strain>
    </source>
</reference>
<dbReference type="GO" id="GO:0070772">
    <property type="term" value="C:PAS complex"/>
    <property type="evidence" value="ECO:0007669"/>
    <property type="project" value="TreeGrafter"/>
</dbReference>
<dbReference type="InterPro" id="IPR024260">
    <property type="entry name" value="Vac7"/>
</dbReference>
<feature type="compositionally biased region" description="Polar residues" evidence="1">
    <location>
        <begin position="333"/>
        <end position="343"/>
    </location>
</feature>
<feature type="compositionally biased region" description="Polar residues" evidence="1">
    <location>
        <begin position="379"/>
        <end position="391"/>
    </location>
</feature>
<feature type="compositionally biased region" description="Basic and acidic residues" evidence="1">
    <location>
        <begin position="53"/>
        <end position="65"/>
    </location>
</feature>
<evidence type="ECO:0000313" key="3">
    <source>
        <dbReference type="EMBL" id="KKY22986.1"/>
    </source>
</evidence>
<dbReference type="GO" id="GO:0000329">
    <property type="term" value="C:fungal-type vacuole membrane"/>
    <property type="evidence" value="ECO:0007669"/>
    <property type="project" value="TreeGrafter"/>
</dbReference>
<feature type="compositionally biased region" description="Acidic residues" evidence="1">
    <location>
        <begin position="699"/>
        <end position="713"/>
    </location>
</feature>
<dbReference type="SUPFAM" id="SSF117070">
    <property type="entry name" value="LEA14-like"/>
    <property type="match status" value="1"/>
</dbReference>
<dbReference type="GO" id="GO:1903778">
    <property type="term" value="P:protein localization to vacuolar membrane"/>
    <property type="evidence" value="ECO:0007669"/>
    <property type="project" value="TreeGrafter"/>
</dbReference>
<dbReference type="AlphaFoldDB" id="A0A0G2ELG7"/>
<comment type="caution">
    <text evidence="3">The sequence shown here is derived from an EMBL/GenBank/DDBJ whole genome shotgun (WGS) entry which is preliminary data.</text>
</comment>
<evidence type="ECO:0000256" key="2">
    <source>
        <dbReference type="SAM" id="Phobius"/>
    </source>
</evidence>
<dbReference type="GO" id="GO:0000011">
    <property type="term" value="P:vacuole inheritance"/>
    <property type="evidence" value="ECO:0007669"/>
    <property type="project" value="TreeGrafter"/>
</dbReference>
<feature type="compositionally biased region" description="Polar residues" evidence="1">
    <location>
        <begin position="71"/>
        <end position="80"/>
    </location>
</feature>
<feature type="compositionally biased region" description="Polar residues" evidence="1">
    <location>
        <begin position="298"/>
        <end position="315"/>
    </location>
</feature>
<evidence type="ECO:0000256" key="1">
    <source>
        <dbReference type="SAM" id="MobiDB-lite"/>
    </source>
</evidence>
<sequence>MAEPSDKSIPKPSLSYGQASSNEDTNTAQLDDVDKTPSKPSMKVSASATDLSIENHDDSKSRLSREASPGRPQTRTNQDRMPSLTRSRRSSPEGSSYGLKQTEEPVSLVADNLQLLPNKTSTKEGGESGTESGSGKSKSGKVDDRETPKSNSTMTASKVSSVPTKRSFTTLNPNKYRTGVEPSSRTMTVETETVSSIPQVSLGVGAGERGVSGRVETGGSVRLKPSTETIRPKKDKKRTARKPTSLNAGTVSSKADIFEAKVASAVDEATSSDSDETFVYESNPPDTHGSRQRHHSRTPSAASMASQADTTSSRYRSGPKDGQHSVAGKRSMKFTNSAYNNNLDGEIGPGSAKGNSRGGTITPRHHHIGRYGRGGHTSLFDNDSPFTQANRGPSGKNGMINASRLSRPSSPRVNGYRNGTPTRKGEVFDQDFDEDAADDERTPLVGSVRINRSRHARRPNSASLRQIEYLEQRDRRFLSRYGACIIVTLFLLIILFGAATFLVALAKPLTDVTVKHIQNVLASEQEIMLDLDVRATNPNLFAITVSDLNVDIFARSAYVRASHIDVQPSVPSRRKKNRINETDVLAALSTSNGGVDEGTDPIEDPEADPRTMLLGRIYEFDSPLIFDASPFRRKTTSSVGQVRLQKPGNKTEQGGTARWERVLQHSFELTVRGNIKYQLPLSSRYQSAQIQASIKVGPNEEDEVPGGEEVDKN</sequence>
<gene>
    <name evidence="3" type="ORF">UCRPC4_g02991</name>
</gene>
<feature type="region of interest" description="Disordered" evidence="1">
    <location>
        <begin position="637"/>
        <end position="656"/>
    </location>
</feature>